<dbReference type="EMBL" id="QPKB01000006">
    <property type="protein sequence ID" value="RWR86366.1"/>
    <property type="molecule type" value="Genomic_DNA"/>
</dbReference>
<dbReference type="Pfam" id="PF03492">
    <property type="entry name" value="Methyltransf_7"/>
    <property type="match status" value="1"/>
</dbReference>
<evidence type="ECO:0000313" key="2">
    <source>
        <dbReference type="Proteomes" id="UP000283530"/>
    </source>
</evidence>
<dbReference type="Gene3D" id="3.40.50.150">
    <property type="entry name" value="Vaccinia Virus protein VP39"/>
    <property type="match status" value="1"/>
</dbReference>
<dbReference type="GO" id="GO:0032259">
    <property type="term" value="P:methylation"/>
    <property type="evidence" value="ECO:0007669"/>
    <property type="project" value="UniProtKB-KW"/>
</dbReference>
<protein>
    <submittedName>
        <fullName evidence="1">Salicylate carboxymethyltransferase-like protein</fullName>
    </submittedName>
</protein>
<dbReference type="InterPro" id="IPR005299">
    <property type="entry name" value="MeTrfase_7"/>
</dbReference>
<keyword evidence="2" id="KW-1185">Reference proteome</keyword>
<dbReference type="Proteomes" id="UP000283530">
    <property type="component" value="Unassembled WGS sequence"/>
</dbReference>
<dbReference type="OrthoDB" id="1523883at2759"/>
<name>A0A443P6M3_9MAGN</name>
<sequence>MVSQGIVQEAKLDSYNSPHYTPSVKELKAVINMEGSFHLDKLQITKVNWDTNDRMIMKASFLIRRLVGRMWQSTLELWRNPCLQATFERR</sequence>
<dbReference type="PANTHER" id="PTHR31009">
    <property type="entry name" value="S-ADENOSYL-L-METHIONINE:CARBOXYL METHYLTRANSFERASE FAMILY PROTEIN"/>
    <property type="match status" value="1"/>
</dbReference>
<dbReference type="InterPro" id="IPR029063">
    <property type="entry name" value="SAM-dependent_MTases_sf"/>
</dbReference>
<keyword evidence="1" id="KW-0808">Transferase</keyword>
<gene>
    <name evidence="1" type="ORF">CKAN_01526100</name>
</gene>
<comment type="caution">
    <text evidence="1">The sequence shown here is derived from an EMBL/GenBank/DDBJ whole genome shotgun (WGS) entry which is preliminary data.</text>
</comment>
<accession>A0A443P6M3</accession>
<proteinExistence type="predicted"/>
<reference evidence="1 2" key="1">
    <citation type="journal article" date="2019" name="Nat. Plants">
        <title>Stout camphor tree genome fills gaps in understanding of flowering plant genome evolution.</title>
        <authorList>
            <person name="Chaw S.M."/>
            <person name="Liu Y.C."/>
            <person name="Wu Y.W."/>
            <person name="Wang H.Y."/>
            <person name="Lin C.I."/>
            <person name="Wu C.S."/>
            <person name="Ke H.M."/>
            <person name="Chang L.Y."/>
            <person name="Hsu C.Y."/>
            <person name="Yang H.T."/>
            <person name="Sudianto E."/>
            <person name="Hsu M.H."/>
            <person name="Wu K.P."/>
            <person name="Wang L.N."/>
            <person name="Leebens-Mack J.H."/>
            <person name="Tsai I.J."/>
        </authorList>
    </citation>
    <scope>NUCLEOTIDE SEQUENCE [LARGE SCALE GENOMIC DNA]</scope>
    <source>
        <strain evidence="2">cv. Chaw 1501</strain>
        <tissue evidence="1">Young leaves</tissue>
    </source>
</reference>
<dbReference type="AlphaFoldDB" id="A0A443P6M3"/>
<dbReference type="SUPFAM" id="SSF53335">
    <property type="entry name" value="S-adenosyl-L-methionine-dependent methyltransferases"/>
    <property type="match status" value="1"/>
</dbReference>
<evidence type="ECO:0000313" key="1">
    <source>
        <dbReference type="EMBL" id="RWR86366.1"/>
    </source>
</evidence>
<keyword evidence="1" id="KW-0489">Methyltransferase</keyword>
<organism evidence="1 2">
    <name type="scientific">Cinnamomum micranthum f. kanehirae</name>
    <dbReference type="NCBI Taxonomy" id="337451"/>
    <lineage>
        <taxon>Eukaryota</taxon>
        <taxon>Viridiplantae</taxon>
        <taxon>Streptophyta</taxon>
        <taxon>Embryophyta</taxon>
        <taxon>Tracheophyta</taxon>
        <taxon>Spermatophyta</taxon>
        <taxon>Magnoliopsida</taxon>
        <taxon>Magnoliidae</taxon>
        <taxon>Laurales</taxon>
        <taxon>Lauraceae</taxon>
        <taxon>Cinnamomum</taxon>
    </lineage>
</organism>
<dbReference type="GO" id="GO:0008168">
    <property type="term" value="F:methyltransferase activity"/>
    <property type="evidence" value="ECO:0007669"/>
    <property type="project" value="UniProtKB-KW"/>
</dbReference>